<evidence type="ECO:0000313" key="2">
    <source>
        <dbReference type="Proteomes" id="UP000308886"/>
    </source>
</evidence>
<evidence type="ECO:0000313" key="1">
    <source>
        <dbReference type="EMBL" id="TGX83682.1"/>
    </source>
</evidence>
<protein>
    <submittedName>
        <fullName evidence="1">Bifunctional nuclease</fullName>
    </submittedName>
</protein>
<gene>
    <name evidence="1" type="ORF">E5358_03005</name>
</gene>
<dbReference type="Proteomes" id="UP000308886">
    <property type="component" value="Unassembled WGS sequence"/>
</dbReference>
<proteinExistence type="predicted"/>
<comment type="caution">
    <text evidence="1">The sequence shown here is derived from an EMBL/GenBank/DDBJ whole genome shotgun (WGS) entry which is preliminary data.</text>
</comment>
<dbReference type="EMBL" id="SRZC01000003">
    <property type="protein sequence ID" value="TGX83682.1"/>
    <property type="molecule type" value="Genomic_DNA"/>
</dbReference>
<keyword evidence="2" id="KW-1185">Reference proteome</keyword>
<sequence length="182" mass="20239">MQEKVELKVHSVSEIVGNPEVGIVVLTDKEEIMQIAIVCDKAMKESLHMHISKQKVCNTMLPDVLANILLNQVGYKCELVINDIVDGVYKAMIINTETSQPLSLRASDAILMHVITRVPLYATLQLMKRQAVPATTGGISMALPYNALSDKMLQDAMQSAVEQEKYEMASAIRDELKRRGKL</sequence>
<accession>A0AC61QTK9</accession>
<name>A0AC61QTK9_9BACT</name>
<reference evidence="1" key="1">
    <citation type="submission" date="2019-04" db="EMBL/GenBank/DDBJ databases">
        <title>Microbes associate with the intestines of laboratory mice.</title>
        <authorList>
            <person name="Navarre W."/>
            <person name="Wong E."/>
            <person name="Huang K."/>
            <person name="Tropini C."/>
            <person name="Ng K."/>
            <person name="Yu B."/>
        </authorList>
    </citation>
    <scope>NUCLEOTIDE SEQUENCE</scope>
    <source>
        <strain evidence="1">NM73_A23</strain>
    </source>
</reference>
<organism evidence="1 2">
    <name type="scientific">Palleniella muris</name>
    <dbReference type="NCBI Taxonomy" id="3038145"/>
    <lineage>
        <taxon>Bacteria</taxon>
        <taxon>Pseudomonadati</taxon>
        <taxon>Bacteroidota</taxon>
        <taxon>Bacteroidia</taxon>
        <taxon>Bacteroidales</taxon>
        <taxon>Prevotellaceae</taxon>
        <taxon>Palleniella</taxon>
    </lineage>
</organism>